<dbReference type="InterPro" id="IPR013087">
    <property type="entry name" value="Znf_C2H2_type"/>
</dbReference>
<accession>A0A8S2AI43</accession>
<evidence type="ECO:0000256" key="7">
    <source>
        <dbReference type="ARBA" id="ARBA00023163"/>
    </source>
</evidence>
<evidence type="ECO:0000313" key="12">
    <source>
        <dbReference type="EMBL" id="CAE6086374.1"/>
    </source>
</evidence>
<evidence type="ECO:0000256" key="4">
    <source>
        <dbReference type="ARBA" id="ARBA00022771"/>
    </source>
</evidence>
<feature type="compositionally biased region" description="Low complexity" evidence="10">
    <location>
        <begin position="74"/>
        <end position="83"/>
    </location>
</feature>
<dbReference type="GO" id="GO:0008270">
    <property type="term" value="F:zinc ion binding"/>
    <property type="evidence" value="ECO:0007669"/>
    <property type="project" value="UniProtKB-KW"/>
</dbReference>
<reference evidence="12" key="1">
    <citation type="submission" date="2021-01" db="EMBL/GenBank/DDBJ databases">
        <authorList>
            <person name="Bezrukov I."/>
        </authorList>
    </citation>
    <scope>NUCLEOTIDE SEQUENCE</scope>
</reference>
<dbReference type="PANTHER" id="PTHR26374:SF383">
    <property type="entry name" value="C2H2-TYPE ZINC FINGER FAMILY PROTEIN"/>
    <property type="match status" value="1"/>
</dbReference>
<dbReference type="PANTHER" id="PTHR26374">
    <property type="entry name" value="ZINC FINGER PROTEIN ZAT5"/>
    <property type="match status" value="1"/>
</dbReference>
<dbReference type="Proteomes" id="UP000682877">
    <property type="component" value="Chromosome 6"/>
</dbReference>
<dbReference type="AlphaFoldDB" id="A0A8S2AI43"/>
<dbReference type="InterPro" id="IPR036236">
    <property type="entry name" value="Znf_C2H2_sf"/>
</dbReference>
<evidence type="ECO:0000313" key="13">
    <source>
        <dbReference type="Proteomes" id="UP000682877"/>
    </source>
</evidence>
<keyword evidence="5" id="KW-0862">Zinc</keyword>
<protein>
    <recommendedName>
        <fullName evidence="11">C2H2-type domain-containing protein</fullName>
    </recommendedName>
</protein>
<keyword evidence="6" id="KW-0805">Transcription regulation</keyword>
<evidence type="ECO:0000256" key="1">
    <source>
        <dbReference type="ARBA" id="ARBA00004123"/>
    </source>
</evidence>
<dbReference type="PROSITE" id="PS00028">
    <property type="entry name" value="ZINC_FINGER_C2H2_1"/>
    <property type="match status" value="2"/>
</dbReference>
<dbReference type="Pfam" id="PF13912">
    <property type="entry name" value="zf-C2H2_6"/>
    <property type="match status" value="2"/>
</dbReference>
<evidence type="ECO:0000256" key="3">
    <source>
        <dbReference type="ARBA" id="ARBA00022737"/>
    </source>
</evidence>
<dbReference type="PROSITE" id="PS50157">
    <property type="entry name" value="ZINC_FINGER_C2H2_2"/>
    <property type="match status" value="2"/>
</dbReference>
<comment type="subcellular location">
    <subcellularLocation>
        <location evidence="1">Nucleus</location>
    </subcellularLocation>
</comment>
<evidence type="ECO:0000256" key="10">
    <source>
        <dbReference type="SAM" id="MobiDB-lite"/>
    </source>
</evidence>
<organism evidence="12 13">
    <name type="scientific">Arabidopsis arenosa</name>
    <name type="common">Sand rock-cress</name>
    <name type="synonym">Cardaminopsis arenosa</name>
    <dbReference type="NCBI Taxonomy" id="38785"/>
    <lineage>
        <taxon>Eukaryota</taxon>
        <taxon>Viridiplantae</taxon>
        <taxon>Streptophyta</taxon>
        <taxon>Embryophyta</taxon>
        <taxon>Tracheophyta</taxon>
        <taxon>Spermatophyta</taxon>
        <taxon>Magnoliopsida</taxon>
        <taxon>eudicotyledons</taxon>
        <taxon>Gunneridae</taxon>
        <taxon>Pentapetalae</taxon>
        <taxon>rosids</taxon>
        <taxon>malvids</taxon>
        <taxon>Brassicales</taxon>
        <taxon>Brassicaceae</taxon>
        <taxon>Camelineae</taxon>
        <taxon>Arabidopsis</taxon>
    </lineage>
</organism>
<keyword evidence="8" id="KW-0539">Nucleus</keyword>
<evidence type="ECO:0000259" key="11">
    <source>
        <dbReference type="PROSITE" id="PS50157"/>
    </source>
</evidence>
<dbReference type="Gene3D" id="3.30.160.60">
    <property type="entry name" value="Classic Zinc Finger"/>
    <property type="match status" value="1"/>
</dbReference>
<keyword evidence="2" id="KW-0479">Metal-binding</keyword>
<keyword evidence="13" id="KW-1185">Reference proteome</keyword>
<feature type="compositionally biased region" description="Basic and acidic residues" evidence="10">
    <location>
        <begin position="1"/>
        <end position="13"/>
    </location>
</feature>
<keyword evidence="7" id="KW-0804">Transcription</keyword>
<feature type="region of interest" description="Disordered" evidence="10">
    <location>
        <begin position="1"/>
        <end position="94"/>
    </location>
</feature>
<keyword evidence="3" id="KW-0677">Repeat</keyword>
<name>A0A8S2AI43_ARAAE</name>
<evidence type="ECO:0000256" key="2">
    <source>
        <dbReference type="ARBA" id="ARBA00022723"/>
    </source>
</evidence>
<evidence type="ECO:0000256" key="8">
    <source>
        <dbReference type="ARBA" id="ARBA00023242"/>
    </source>
</evidence>
<evidence type="ECO:0000256" key="9">
    <source>
        <dbReference type="PROSITE-ProRule" id="PRU00042"/>
    </source>
</evidence>
<sequence length="419" mass="46753">MEAFEEATKEHSLILKGKRTKRQRPQSPIPFSISHPIVSSSERNMEEEFTDLDSKDNALGNDEGNHKKDGVITSSSSSASWSSHNNPTLKAAEDEEDQDIANCLILLAQGHSLPNNNHHVTNNNNNNNAYRFTSRRFLETSSSNSGGKAGYYVYQCKTCDRTFPSFQALGGHRASHKKPKAASFYSNLDLKKNIYANDAVSLVHTTTTVYNNNKNNNSRSLVVYGKASNNKVHECGICGAEFTSGQALGGHMRRHRGAVVAPAAVTPTVTVATAAANTELSLSSMSFDQISDGQDHLVMPATKKARKTIVSLDLDLNLPAPEDENRANGFSFASKQNHEQEHQQKKQREEPKSLVLACDFDSPTKRINDMVLKENEEMVVFREMQERERMKPEIEISFLEEQINALRKKNEKLRKKNSK</sequence>
<proteinExistence type="predicted"/>
<evidence type="ECO:0000256" key="5">
    <source>
        <dbReference type="ARBA" id="ARBA00022833"/>
    </source>
</evidence>
<dbReference type="SUPFAM" id="SSF57667">
    <property type="entry name" value="beta-beta-alpha zinc fingers"/>
    <property type="match status" value="1"/>
</dbReference>
<keyword evidence="4 9" id="KW-0863">Zinc-finger</keyword>
<feature type="domain" description="C2H2-type" evidence="11">
    <location>
        <begin position="233"/>
        <end position="257"/>
    </location>
</feature>
<dbReference type="EMBL" id="LR999456">
    <property type="protein sequence ID" value="CAE6086374.1"/>
    <property type="molecule type" value="Genomic_DNA"/>
</dbReference>
<evidence type="ECO:0000256" key="6">
    <source>
        <dbReference type="ARBA" id="ARBA00023015"/>
    </source>
</evidence>
<feature type="domain" description="C2H2-type" evidence="11">
    <location>
        <begin position="154"/>
        <end position="181"/>
    </location>
</feature>
<dbReference type="GO" id="GO:0005634">
    <property type="term" value="C:nucleus"/>
    <property type="evidence" value="ECO:0007669"/>
    <property type="project" value="UniProtKB-SubCell"/>
</dbReference>
<dbReference type="SMART" id="SM00355">
    <property type="entry name" value="ZnF_C2H2"/>
    <property type="match status" value="2"/>
</dbReference>
<gene>
    <name evidence="12" type="ORF">AARE701A_LOCUS14446</name>
</gene>